<reference evidence="14 16" key="1">
    <citation type="submission" date="2016-01" db="EMBL/GenBank/DDBJ databases">
        <title>Characterization of the Clostridium difficile lineages that are prevalent in Hong Kong and China.</title>
        <authorList>
            <person name="Kwok J.S.-L."/>
            <person name="Lam W.-Y."/>
            <person name="Ip M."/>
            <person name="Chan T.-F."/>
            <person name="Hawkey P.M."/>
            <person name="Tsui S.K.-W."/>
        </authorList>
    </citation>
    <scope>NUCLEOTIDE SEQUENCE [LARGE SCALE GENOMIC DNA]</scope>
    <source>
        <strain evidence="14 16">300064</strain>
    </source>
</reference>
<feature type="signal peptide" evidence="12">
    <location>
        <begin position="1"/>
        <end position="23"/>
    </location>
</feature>
<dbReference type="GO" id="GO:0042301">
    <property type="term" value="F:phosphate ion binding"/>
    <property type="evidence" value="ECO:0007669"/>
    <property type="project" value="UniProtKB-UniRule"/>
</dbReference>
<keyword evidence="6 12" id="KW-1003">Cell membrane</keyword>
<comment type="subcellular location">
    <subcellularLocation>
        <location evidence="2 12">Cell membrane</location>
        <topology evidence="2 12">Lipid-anchor</topology>
    </subcellularLocation>
</comment>
<dbReference type="GO" id="GO:0005886">
    <property type="term" value="C:plasma membrane"/>
    <property type="evidence" value="ECO:0007669"/>
    <property type="project" value="UniProtKB-SubCell"/>
</dbReference>
<evidence type="ECO:0000256" key="11">
    <source>
        <dbReference type="ARBA" id="ARBA00023288"/>
    </source>
</evidence>
<dbReference type="CDD" id="cd13653">
    <property type="entry name" value="PBP2_phosphate_like_1"/>
    <property type="match status" value="1"/>
</dbReference>
<protein>
    <recommendedName>
        <fullName evidence="12">Phosphate-binding protein</fullName>
    </recommendedName>
</protein>
<dbReference type="Pfam" id="PF12849">
    <property type="entry name" value="PBP_like_2"/>
    <property type="match status" value="1"/>
</dbReference>
<comment type="function">
    <text evidence="12">Involved in the system for phosphate transport across the cytoplasmic membrane.</text>
</comment>
<evidence type="ECO:0000256" key="10">
    <source>
        <dbReference type="ARBA" id="ARBA00023139"/>
    </source>
</evidence>
<accession>A0A2S7F8U0</accession>
<evidence type="ECO:0000256" key="8">
    <source>
        <dbReference type="ARBA" id="ARBA00022729"/>
    </source>
</evidence>
<evidence type="ECO:0000256" key="6">
    <source>
        <dbReference type="ARBA" id="ARBA00022475"/>
    </source>
</evidence>
<dbReference type="InterPro" id="IPR011862">
    <property type="entry name" value="Phos-bd"/>
</dbReference>
<dbReference type="Proteomes" id="UP000238081">
    <property type="component" value="Unassembled WGS sequence"/>
</dbReference>
<dbReference type="NCBIfam" id="TIGR02136">
    <property type="entry name" value="ptsS_2"/>
    <property type="match status" value="1"/>
</dbReference>
<keyword evidence="8 12" id="KW-0732">Signal</keyword>
<dbReference type="AlphaFoldDB" id="A0A2S7F8U0"/>
<dbReference type="PANTHER" id="PTHR30570">
    <property type="entry name" value="PERIPLASMIC PHOSPHATE BINDING COMPONENT OF PHOSPHATE ABC TRANSPORTER"/>
    <property type="match status" value="1"/>
</dbReference>
<gene>
    <name evidence="14" type="ORF">AWN73_04100</name>
    <name evidence="15" type="ORF">FF104_05350</name>
</gene>
<reference evidence="15 17" key="2">
    <citation type="submission" date="2019-05" db="EMBL/GenBank/DDBJ databases">
        <authorList>
            <person name="Schori C."/>
            <person name="Ahrens C."/>
        </authorList>
    </citation>
    <scope>NUCLEOTIDE SEQUENCE [LARGE SCALE GENOMIC DNA]</scope>
    <source>
        <strain evidence="15 17">DSM 10702</strain>
    </source>
</reference>
<evidence type="ECO:0000313" key="15">
    <source>
        <dbReference type="EMBL" id="QMW90396.1"/>
    </source>
</evidence>
<feature type="chain" id="PRO_5042305974" description="Phosphate-binding protein" evidence="12">
    <location>
        <begin position="24"/>
        <end position="310"/>
    </location>
</feature>
<dbReference type="InterPro" id="IPR050811">
    <property type="entry name" value="Phosphate_ABC_transporter"/>
</dbReference>
<evidence type="ECO:0000256" key="7">
    <source>
        <dbReference type="ARBA" id="ARBA00022592"/>
    </source>
</evidence>
<comment type="subunit">
    <text evidence="4 12">The complex is composed of two ATP-binding proteins (PstB), two transmembrane proteins (PstC and PstA) and a solute-binding protein (PstS).</text>
</comment>
<evidence type="ECO:0000313" key="17">
    <source>
        <dbReference type="Proteomes" id="UP000515243"/>
    </source>
</evidence>
<dbReference type="GO" id="GO:0006817">
    <property type="term" value="P:phosphate ion transport"/>
    <property type="evidence" value="ECO:0007669"/>
    <property type="project" value="UniProtKB-UniRule"/>
</dbReference>
<dbReference type="PANTHER" id="PTHR30570:SF4">
    <property type="entry name" value="PHOSPHATE-BINDING PROTEIN PSTS 1"/>
    <property type="match status" value="1"/>
</dbReference>
<keyword evidence="10 12" id="KW-0564">Palmitate</keyword>
<sequence>MKRKSLKLLASALLITMMGVGMIGCGSSNNDTGADKSADTTKEQSVSGSITISGSSALLPLMEQSIEKFNEKYPEVEISAQAGGSGTGLTQVLDGTVNIGNSDIFAEDKLEADQAKQLVDHKVVAQGFAVVVSKSLGIDNLTKDQIKDIFSGKVTNWNQITKEDGTAGPDKEIFVVHRKSGSGTRATFEEKILDGDKSLENDSIGVMQDSNGAVLTAMKQNEGAISYLGLAYMNTDEAKEALTSVKIDGKSDEKANICDGSYPFWSWGHMYTKGEADEASKAFIEYVSSSDNKESLENLGFISGNEMKVK</sequence>
<keyword evidence="11 12" id="KW-0449">Lipoprotein</keyword>
<organism evidence="14 16">
    <name type="scientific">Clostridium butyricum</name>
    <dbReference type="NCBI Taxonomy" id="1492"/>
    <lineage>
        <taxon>Bacteria</taxon>
        <taxon>Bacillati</taxon>
        <taxon>Bacillota</taxon>
        <taxon>Clostridia</taxon>
        <taxon>Eubacteriales</taxon>
        <taxon>Clostridiaceae</taxon>
        <taxon>Clostridium</taxon>
    </lineage>
</organism>
<name>A0A2S7F8U0_CLOBU</name>
<dbReference type="EMBL" id="CP040626">
    <property type="protein sequence ID" value="QMW90396.1"/>
    <property type="molecule type" value="Genomic_DNA"/>
</dbReference>
<dbReference type="Proteomes" id="UP000515243">
    <property type="component" value="Chromosome 1"/>
</dbReference>
<evidence type="ECO:0000259" key="13">
    <source>
        <dbReference type="Pfam" id="PF12849"/>
    </source>
</evidence>
<evidence type="ECO:0000256" key="12">
    <source>
        <dbReference type="RuleBase" id="RU367119"/>
    </source>
</evidence>
<evidence type="ECO:0000256" key="1">
    <source>
        <dbReference type="ARBA" id="ARBA00002841"/>
    </source>
</evidence>
<evidence type="ECO:0000313" key="16">
    <source>
        <dbReference type="Proteomes" id="UP000238081"/>
    </source>
</evidence>
<dbReference type="Gene3D" id="3.40.190.10">
    <property type="entry name" value="Periplasmic binding protein-like II"/>
    <property type="match status" value="2"/>
</dbReference>
<dbReference type="EMBL" id="LRDH01000118">
    <property type="protein sequence ID" value="PPV13726.1"/>
    <property type="molecule type" value="Genomic_DNA"/>
</dbReference>
<dbReference type="InterPro" id="IPR024370">
    <property type="entry name" value="PBP_domain"/>
</dbReference>
<keyword evidence="5 12" id="KW-0813">Transport</keyword>
<evidence type="ECO:0000256" key="3">
    <source>
        <dbReference type="ARBA" id="ARBA00008725"/>
    </source>
</evidence>
<keyword evidence="7 12" id="KW-0592">Phosphate transport</keyword>
<comment type="similarity">
    <text evidence="3 12">Belongs to the PstS family.</text>
</comment>
<evidence type="ECO:0000256" key="5">
    <source>
        <dbReference type="ARBA" id="ARBA00022448"/>
    </source>
</evidence>
<dbReference type="RefSeq" id="WP_024038925.1">
    <property type="nucleotide sequence ID" value="NZ_AP019716.1"/>
</dbReference>
<proteinExistence type="inferred from homology"/>
<evidence type="ECO:0000256" key="4">
    <source>
        <dbReference type="ARBA" id="ARBA00011529"/>
    </source>
</evidence>
<evidence type="ECO:0000256" key="2">
    <source>
        <dbReference type="ARBA" id="ARBA00004193"/>
    </source>
</evidence>
<dbReference type="PROSITE" id="PS51257">
    <property type="entry name" value="PROKAR_LIPOPROTEIN"/>
    <property type="match status" value="1"/>
</dbReference>
<feature type="domain" description="PBP" evidence="13">
    <location>
        <begin position="40"/>
        <end position="289"/>
    </location>
</feature>
<dbReference type="SUPFAM" id="SSF53850">
    <property type="entry name" value="Periplasmic binding protein-like II"/>
    <property type="match status" value="1"/>
</dbReference>
<keyword evidence="9" id="KW-0472">Membrane</keyword>
<evidence type="ECO:0000256" key="9">
    <source>
        <dbReference type="ARBA" id="ARBA00023136"/>
    </source>
</evidence>
<dbReference type="GeneID" id="92943568"/>
<evidence type="ECO:0000313" key="14">
    <source>
        <dbReference type="EMBL" id="PPV13726.1"/>
    </source>
</evidence>
<comment type="function">
    <text evidence="1">Part of the ABC transporter complex PstSACB involved in phosphate import.</text>
</comment>